<reference evidence="1 2" key="1">
    <citation type="journal article" date="2018" name="Aquat. Microb. Ecol.">
        <title>Gammaproteobacterial methanotrophs dominate.</title>
        <authorList>
            <person name="Rissanen A.J."/>
            <person name="Saarenheimo J."/>
            <person name="Tiirola M."/>
            <person name="Peura S."/>
            <person name="Aalto S.L."/>
            <person name="Karvinen A."/>
            <person name="Nykanen H."/>
        </authorList>
    </citation>
    <scope>NUCLEOTIDE SEQUENCE [LARGE SCALE GENOMIC DNA]</scope>
    <source>
        <strain evidence="1">AMbin10</strain>
    </source>
</reference>
<dbReference type="PIRSF" id="PIRSF009120">
    <property type="entry name" value="UCP009120_prtse"/>
    <property type="match status" value="1"/>
</dbReference>
<proteinExistence type="predicted"/>
<evidence type="ECO:0000313" key="2">
    <source>
        <dbReference type="Proteomes" id="UP000249396"/>
    </source>
</evidence>
<accession>A0A2W4RPB0</accession>
<dbReference type="Gene3D" id="3.60.20.10">
    <property type="entry name" value="Glutamine Phosphoribosylpyrophosphate, subunit 1, domain 1"/>
    <property type="match status" value="1"/>
</dbReference>
<protein>
    <submittedName>
        <fullName evidence="1">Peptidase</fullName>
    </submittedName>
</protein>
<dbReference type="GO" id="GO:0051603">
    <property type="term" value="P:proteolysis involved in protein catabolic process"/>
    <property type="evidence" value="ECO:0007669"/>
    <property type="project" value="InterPro"/>
</dbReference>
<dbReference type="InterPro" id="IPR001353">
    <property type="entry name" value="Proteasome_sua/b"/>
</dbReference>
<dbReference type="InterPro" id="IPR029055">
    <property type="entry name" value="Ntn_hydrolases_N"/>
</dbReference>
<dbReference type="GO" id="GO:0005839">
    <property type="term" value="C:proteasome core complex"/>
    <property type="evidence" value="ECO:0007669"/>
    <property type="project" value="InterPro"/>
</dbReference>
<name>A0A2W4RPB0_9GAMM</name>
<dbReference type="Pfam" id="PF00227">
    <property type="entry name" value="Proteasome"/>
    <property type="match status" value="1"/>
</dbReference>
<dbReference type="CDD" id="cd03765">
    <property type="entry name" value="proteasome_beta_bacterial"/>
    <property type="match status" value="1"/>
</dbReference>
<sequence length="244" mass="26675">MTYCLAIKVDDGLVFASDSRTHAGVDYASVFSKMHQFDLQEDRFIVLLAAGSLATTQAVVNLIRRDLENAGAPNSLNTVAYLFDAATYVGGISVKVQEQHSLAMQRSGFSAEATFILGGQIAGQPHEIYLIYPQGNYINASPSTPYLQIGETKYGKPILDRMAEAKTSLEDAARCALVSLDSTMRSNISVGPPVEVGIYRADTFKMSHHLNLDTSSPLYSGVQKHWSESIRAGFNSLPRFDWEA</sequence>
<organism evidence="1 2">
    <name type="scientific">Candidatus Methylumidiphilus alinenensis</name>
    <dbReference type="NCBI Taxonomy" id="2202197"/>
    <lineage>
        <taxon>Bacteria</taxon>
        <taxon>Pseudomonadati</taxon>
        <taxon>Pseudomonadota</taxon>
        <taxon>Gammaproteobacteria</taxon>
        <taxon>Methylococcales</taxon>
        <taxon>Candidatus Methylumidiphilus</taxon>
    </lineage>
</organism>
<gene>
    <name evidence="1" type="ORF">DM484_02125</name>
</gene>
<comment type="caution">
    <text evidence="1">The sequence shown here is derived from an EMBL/GenBank/DDBJ whole genome shotgun (WGS) entry which is preliminary data.</text>
</comment>
<dbReference type="InterPro" id="IPR016545">
    <property type="entry name" value="UCP009120_prtse"/>
</dbReference>
<dbReference type="EMBL" id="QJPH01000143">
    <property type="protein sequence ID" value="PZN84783.1"/>
    <property type="molecule type" value="Genomic_DNA"/>
</dbReference>
<dbReference type="Proteomes" id="UP000249396">
    <property type="component" value="Unassembled WGS sequence"/>
</dbReference>
<evidence type="ECO:0000313" key="1">
    <source>
        <dbReference type="EMBL" id="PZN84783.1"/>
    </source>
</evidence>
<dbReference type="AlphaFoldDB" id="A0A2W4RPB0"/>
<dbReference type="SUPFAM" id="SSF56235">
    <property type="entry name" value="N-terminal nucleophile aminohydrolases (Ntn hydrolases)"/>
    <property type="match status" value="1"/>
</dbReference>